<evidence type="ECO:0000259" key="11">
    <source>
        <dbReference type="Pfam" id="PF00593"/>
    </source>
</evidence>
<dbReference type="Proteomes" id="UP000588068">
    <property type="component" value="Unassembled WGS sequence"/>
</dbReference>
<proteinExistence type="inferred from homology"/>
<dbReference type="Pfam" id="PF00593">
    <property type="entry name" value="TonB_dep_Rec_b-barrel"/>
    <property type="match status" value="1"/>
</dbReference>
<dbReference type="EMBL" id="JACHHZ010000008">
    <property type="protein sequence ID" value="MBB6096533.1"/>
    <property type="molecule type" value="Genomic_DNA"/>
</dbReference>
<comment type="subcellular location">
    <subcellularLocation>
        <location evidence="1 8">Cell outer membrane</location>
        <topology evidence="1 8">Multi-pass membrane protein</topology>
    </subcellularLocation>
</comment>
<keyword evidence="14" id="KW-1185">Reference proteome</keyword>
<dbReference type="PANTHER" id="PTHR47234:SF2">
    <property type="entry name" value="TONB-DEPENDENT RECEPTOR"/>
    <property type="match status" value="1"/>
</dbReference>
<dbReference type="Pfam" id="PF07715">
    <property type="entry name" value="Plug"/>
    <property type="match status" value="1"/>
</dbReference>
<feature type="domain" description="TonB-dependent receptor-like beta-barrel" evidence="11">
    <location>
        <begin position="399"/>
        <end position="935"/>
    </location>
</feature>
<dbReference type="InterPro" id="IPR039426">
    <property type="entry name" value="TonB-dep_rcpt-like"/>
</dbReference>
<evidence type="ECO:0000256" key="6">
    <source>
        <dbReference type="ARBA" id="ARBA00023136"/>
    </source>
</evidence>
<keyword evidence="13" id="KW-0675">Receptor</keyword>
<feature type="signal peptide" evidence="10">
    <location>
        <begin position="1"/>
        <end position="31"/>
    </location>
</feature>
<feature type="domain" description="TonB-dependent receptor plug" evidence="12">
    <location>
        <begin position="54"/>
        <end position="162"/>
    </location>
</feature>
<protein>
    <submittedName>
        <fullName evidence="13">Outer membrane receptor protein involved in Fe transport</fullName>
    </submittedName>
</protein>
<dbReference type="Gene3D" id="2.170.130.10">
    <property type="entry name" value="TonB-dependent receptor, plug domain"/>
    <property type="match status" value="1"/>
</dbReference>
<feature type="chain" id="PRO_5032996501" evidence="10">
    <location>
        <begin position="32"/>
        <end position="971"/>
    </location>
</feature>
<evidence type="ECO:0000259" key="12">
    <source>
        <dbReference type="Pfam" id="PF07715"/>
    </source>
</evidence>
<dbReference type="RefSeq" id="WP_184335922.1">
    <property type="nucleotide sequence ID" value="NZ_JACHHZ010000008.1"/>
</dbReference>
<dbReference type="SUPFAM" id="SSF56935">
    <property type="entry name" value="Porins"/>
    <property type="match status" value="1"/>
</dbReference>
<evidence type="ECO:0000313" key="13">
    <source>
        <dbReference type="EMBL" id="MBB6096533.1"/>
    </source>
</evidence>
<reference evidence="13 14" key="1">
    <citation type="submission" date="2020-08" db="EMBL/GenBank/DDBJ databases">
        <title>Genomic Encyclopedia of Type Strains, Phase IV (KMG-IV): sequencing the most valuable type-strain genomes for metagenomic binning, comparative biology and taxonomic classification.</title>
        <authorList>
            <person name="Goeker M."/>
        </authorList>
    </citation>
    <scope>NUCLEOTIDE SEQUENCE [LARGE SCALE GENOMIC DNA]</scope>
    <source>
        <strain evidence="13 14">DSM 26723</strain>
    </source>
</reference>
<dbReference type="InterPro" id="IPR037066">
    <property type="entry name" value="Plug_dom_sf"/>
</dbReference>
<dbReference type="PROSITE" id="PS52016">
    <property type="entry name" value="TONB_DEPENDENT_REC_3"/>
    <property type="match status" value="1"/>
</dbReference>
<organism evidence="13 14">
    <name type="scientific">Povalibacter uvarum</name>
    <dbReference type="NCBI Taxonomy" id="732238"/>
    <lineage>
        <taxon>Bacteria</taxon>
        <taxon>Pseudomonadati</taxon>
        <taxon>Pseudomonadota</taxon>
        <taxon>Gammaproteobacteria</taxon>
        <taxon>Steroidobacterales</taxon>
        <taxon>Steroidobacteraceae</taxon>
        <taxon>Povalibacter</taxon>
    </lineage>
</organism>
<keyword evidence="4 8" id="KW-0812">Transmembrane</keyword>
<keyword evidence="2 8" id="KW-0813">Transport</keyword>
<dbReference type="AlphaFoldDB" id="A0A841HUP2"/>
<evidence type="ECO:0000256" key="1">
    <source>
        <dbReference type="ARBA" id="ARBA00004571"/>
    </source>
</evidence>
<comment type="similarity">
    <text evidence="8 9">Belongs to the TonB-dependent receptor family.</text>
</comment>
<evidence type="ECO:0000256" key="5">
    <source>
        <dbReference type="ARBA" id="ARBA00023077"/>
    </source>
</evidence>
<evidence type="ECO:0000256" key="3">
    <source>
        <dbReference type="ARBA" id="ARBA00022452"/>
    </source>
</evidence>
<name>A0A841HUP2_9GAMM</name>
<dbReference type="Gene3D" id="2.40.170.20">
    <property type="entry name" value="TonB-dependent receptor, beta-barrel domain"/>
    <property type="match status" value="1"/>
</dbReference>
<dbReference type="InterPro" id="IPR000531">
    <property type="entry name" value="Beta-barrel_TonB"/>
</dbReference>
<keyword evidence="10" id="KW-0732">Signal</keyword>
<keyword evidence="6 8" id="KW-0472">Membrane</keyword>
<dbReference type="PANTHER" id="PTHR47234">
    <property type="match status" value="1"/>
</dbReference>
<keyword evidence="7 8" id="KW-0998">Cell outer membrane</keyword>
<evidence type="ECO:0000256" key="10">
    <source>
        <dbReference type="SAM" id="SignalP"/>
    </source>
</evidence>
<gene>
    <name evidence="13" type="ORF">HNQ60_005455</name>
</gene>
<keyword evidence="5 9" id="KW-0798">TonB box</keyword>
<sequence>MSTSKSVQRAVRLALLTGAVATVVTAVPAVAQEQSISEVVVTGTRIANRDASAETPIFTVSSDAIVESGLATVDHYLNTLPQVTPNLSSQSNNPSSNGRAFIDLRGLGTNRNLVLINGKRAMGSTGGGVVDVNTIPTALIDRVEVITGGAAATYGPDAVAGVVNFIMKKSFDGVALNTNYNLTEEGDGQEWGADMTFGGEFADGKGNAIFNAGYFKRDDMYKDAREFSAQASTTTSTYPGGGWAPGAAANQPTQAAVDTLFGPGRCDRSGGTGGFGFNPDGSVFCTGIQNNPTFDAVGFTGPDSYIATAFYPDFYSYNFEPDNILVLPMERWNLFTSIDLEVSEWFRPYAQAQYTNYNALQELAPTPAAGSTGFTVPVTNPFIPTSLAYLAANRANPTAPLSFSKRFNDLGGRTGYNTHDVWQLTIGGTGDITETWTYDVYASYGRSVQNEVQGGNVRRDRVQALLNAADGGASLCAGGLNLFGSAAISQACKDYISLEAKNLTVVEQNVVEGVLSGEVFSLPAGAVMVAVGAGYRDLSFDFRPDGGLQPGLVAGFNQQLPVNGKLNFTDLFGEVNIPILADLPGVKSLGVTAGVRTTDNNIFGDDETWKLSLDWSIVDWARFRAGVQKAVRSPSITELFSPQVNNFPTFTNQDPCNVSGAIAAQYRNGPDGAQVRALCTAQSATAGGATYVQPSGQATGITGGNPNLSPETADSFTVGFVLQSPFDSPALDRLSMSVDYWSIELEDVIGAIEASTIVQRCFNREGANPNYDINNAWCQMFSREQSNGGVINLQQLQVNQAFFNTSGIDLTFGYGFDMGDVGDLSFQLVGTWIEKFEEQTAVTPFDPVYDYGGTIGSTTGTSYPEWKGTLVTAYTLNDFRTQLQARYIDAMDHRNTVTGGSPVANTSVPATWYLDMTASYDVLDNVTIRLGVNNLTNQEPRLYTPNVQANTDPSLYDVLGRRYFLGFEMRM</sequence>
<evidence type="ECO:0000256" key="7">
    <source>
        <dbReference type="ARBA" id="ARBA00023237"/>
    </source>
</evidence>
<evidence type="ECO:0000256" key="4">
    <source>
        <dbReference type="ARBA" id="ARBA00022692"/>
    </source>
</evidence>
<comment type="caution">
    <text evidence="13">The sequence shown here is derived from an EMBL/GenBank/DDBJ whole genome shotgun (WGS) entry which is preliminary data.</text>
</comment>
<dbReference type="InterPro" id="IPR036942">
    <property type="entry name" value="Beta-barrel_TonB_sf"/>
</dbReference>
<evidence type="ECO:0000256" key="8">
    <source>
        <dbReference type="PROSITE-ProRule" id="PRU01360"/>
    </source>
</evidence>
<dbReference type="InterPro" id="IPR012910">
    <property type="entry name" value="Plug_dom"/>
</dbReference>
<keyword evidence="3 8" id="KW-1134">Transmembrane beta strand</keyword>
<dbReference type="GO" id="GO:0009279">
    <property type="term" value="C:cell outer membrane"/>
    <property type="evidence" value="ECO:0007669"/>
    <property type="project" value="UniProtKB-SubCell"/>
</dbReference>
<accession>A0A841HUP2</accession>
<evidence type="ECO:0000313" key="14">
    <source>
        <dbReference type="Proteomes" id="UP000588068"/>
    </source>
</evidence>
<evidence type="ECO:0000256" key="2">
    <source>
        <dbReference type="ARBA" id="ARBA00022448"/>
    </source>
</evidence>
<evidence type="ECO:0000256" key="9">
    <source>
        <dbReference type="RuleBase" id="RU003357"/>
    </source>
</evidence>